<evidence type="ECO:0000313" key="1">
    <source>
        <dbReference type="EMBL" id="KAK5995961.1"/>
    </source>
</evidence>
<reference evidence="1 2" key="1">
    <citation type="submission" date="2024-01" db="EMBL/GenBank/DDBJ databases">
        <title>Complete genome of Cladobotryum mycophilum ATHUM6906.</title>
        <authorList>
            <person name="Christinaki A.C."/>
            <person name="Myridakis A.I."/>
            <person name="Kouvelis V.N."/>
        </authorList>
    </citation>
    <scope>NUCLEOTIDE SEQUENCE [LARGE SCALE GENOMIC DNA]</scope>
    <source>
        <strain evidence="1 2">ATHUM6906</strain>
    </source>
</reference>
<proteinExistence type="predicted"/>
<comment type="caution">
    <text evidence="1">The sequence shown here is derived from an EMBL/GenBank/DDBJ whole genome shotgun (WGS) entry which is preliminary data.</text>
</comment>
<evidence type="ECO:0000313" key="2">
    <source>
        <dbReference type="Proteomes" id="UP001338125"/>
    </source>
</evidence>
<protein>
    <submittedName>
        <fullName evidence="1">Uncharacterized protein</fullName>
    </submittedName>
</protein>
<gene>
    <name evidence="1" type="ORF">PT974_04381</name>
</gene>
<accession>A0ABR0SW31</accession>
<name>A0ABR0SW31_9HYPO</name>
<keyword evidence="2" id="KW-1185">Reference proteome</keyword>
<dbReference type="Proteomes" id="UP001338125">
    <property type="component" value="Unassembled WGS sequence"/>
</dbReference>
<sequence length="241" mass="26577">MEEDTPTLIADDNTALSKQAAVFISQLDNYERAPRVEGFVAWFAYFLTKHGAESHSHFVGKAECRRLMYLLAEEERADGDHIKLLAAHVNQSISPPAREKVLCLYEKSIRPLQTSDDRASQHCLADEAKHFRSAQPTPGVLVNASLSATARLLPSYLAGAVKRIPKPENESNSLVAAVSIIISDALFVDSAWCQIALEVTENKVEHIAETLFGAHLETTAELRYLYLPGGTRVLPNPILTL</sequence>
<organism evidence="1 2">
    <name type="scientific">Cladobotryum mycophilum</name>
    <dbReference type="NCBI Taxonomy" id="491253"/>
    <lineage>
        <taxon>Eukaryota</taxon>
        <taxon>Fungi</taxon>
        <taxon>Dikarya</taxon>
        <taxon>Ascomycota</taxon>
        <taxon>Pezizomycotina</taxon>
        <taxon>Sordariomycetes</taxon>
        <taxon>Hypocreomycetidae</taxon>
        <taxon>Hypocreales</taxon>
        <taxon>Hypocreaceae</taxon>
        <taxon>Cladobotryum</taxon>
    </lineage>
</organism>
<dbReference type="EMBL" id="JAVFKD010000004">
    <property type="protein sequence ID" value="KAK5995961.1"/>
    <property type="molecule type" value="Genomic_DNA"/>
</dbReference>